<evidence type="ECO:0000313" key="3">
    <source>
        <dbReference type="Proteomes" id="UP000177481"/>
    </source>
</evidence>
<dbReference type="Pfam" id="PF12728">
    <property type="entry name" value="HTH_17"/>
    <property type="match status" value="1"/>
</dbReference>
<organism evidence="2 3">
    <name type="scientific">Candidatus Berkelbacteria bacterium RIFCSPLOWO2_01_FULL_50_28</name>
    <dbReference type="NCBI Taxonomy" id="1797471"/>
    <lineage>
        <taxon>Bacteria</taxon>
        <taxon>Candidatus Berkelbacteria</taxon>
    </lineage>
</organism>
<reference evidence="2 3" key="1">
    <citation type="journal article" date="2016" name="Nat. Commun.">
        <title>Thousands of microbial genomes shed light on interconnected biogeochemical processes in an aquifer system.</title>
        <authorList>
            <person name="Anantharaman K."/>
            <person name="Brown C.T."/>
            <person name="Hug L.A."/>
            <person name="Sharon I."/>
            <person name="Castelle C.J."/>
            <person name="Probst A.J."/>
            <person name="Thomas B.C."/>
            <person name="Singh A."/>
            <person name="Wilkins M.J."/>
            <person name="Karaoz U."/>
            <person name="Brodie E.L."/>
            <person name="Williams K.H."/>
            <person name="Hubbard S.S."/>
            <person name="Banfield J.F."/>
        </authorList>
    </citation>
    <scope>NUCLEOTIDE SEQUENCE [LARGE SCALE GENOMIC DNA]</scope>
</reference>
<dbReference type="AlphaFoldDB" id="A0A1F5EAQ5"/>
<dbReference type="SUPFAM" id="SSF46955">
    <property type="entry name" value="Putative DNA-binding domain"/>
    <property type="match status" value="1"/>
</dbReference>
<dbReference type="GO" id="GO:0003677">
    <property type="term" value="F:DNA binding"/>
    <property type="evidence" value="ECO:0007669"/>
    <property type="project" value="InterPro"/>
</dbReference>
<comment type="caution">
    <text evidence="2">The sequence shown here is derived from an EMBL/GenBank/DDBJ whole genome shotgun (WGS) entry which is preliminary data.</text>
</comment>
<dbReference type="NCBIfam" id="TIGR01764">
    <property type="entry name" value="excise"/>
    <property type="match status" value="1"/>
</dbReference>
<name>A0A1F5EAQ5_9BACT</name>
<sequence length="68" mass="7780">MITNDINKMTKDSQFQLMTTTEAAKLLRVSNLTIYRWIKAGKLPASKLGRNIRIKKTDLLGFVERNAL</sequence>
<accession>A0A1F5EAQ5</accession>
<evidence type="ECO:0000313" key="2">
    <source>
        <dbReference type="EMBL" id="OGD64334.1"/>
    </source>
</evidence>
<dbReference type="Proteomes" id="UP000177481">
    <property type="component" value="Unassembled WGS sequence"/>
</dbReference>
<dbReference type="InterPro" id="IPR010093">
    <property type="entry name" value="SinI_DNA-bd"/>
</dbReference>
<protein>
    <recommendedName>
        <fullName evidence="1">Helix-turn-helix domain-containing protein</fullName>
    </recommendedName>
</protein>
<dbReference type="InterPro" id="IPR009061">
    <property type="entry name" value="DNA-bd_dom_put_sf"/>
</dbReference>
<evidence type="ECO:0000259" key="1">
    <source>
        <dbReference type="Pfam" id="PF12728"/>
    </source>
</evidence>
<gene>
    <name evidence="2" type="ORF">A3A71_04200</name>
</gene>
<dbReference type="Gene3D" id="1.10.1660.10">
    <property type="match status" value="1"/>
</dbReference>
<dbReference type="EMBL" id="MEZX01000003">
    <property type="protein sequence ID" value="OGD64334.1"/>
    <property type="molecule type" value="Genomic_DNA"/>
</dbReference>
<feature type="domain" description="Helix-turn-helix" evidence="1">
    <location>
        <begin position="17"/>
        <end position="66"/>
    </location>
</feature>
<dbReference type="InterPro" id="IPR041657">
    <property type="entry name" value="HTH_17"/>
</dbReference>
<proteinExistence type="predicted"/>